<evidence type="ECO:0000259" key="1">
    <source>
        <dbReference type="Pfam" id="PF12867"/>
    </source>
</evidence>
<organism evidence="2 3">
    <name type="scientific">Solihabitans fulvus</name>
    <dbReference type="NCBI Taxonomy" id="1892852"/>
    <lineage>
        <taxon>Bacteria</taxon>
        <taxon>Bacillati</taxon>
        <taxon>Actinomycetota</taxon>
        <taxon>Actinomycetes</taxon>
        <taxon>Pseudonocardiales</taxon>
        <taxon>Pseudonocardiaceae</taxon>
        <taxon>Solihabitans</taxon>
    </lineage>
</organism>
<dbReference type="InterPro" id="IPR034660">
    <property type="entry name" value="DinB/YfiT-like"/>
</dbReference>
<dbReference type="InterPro" id="IPR024775">
    <property type="entry name" value="DinB-like"/>
</dbReference>
<accession>A0A5B2XSC6</accession>
<dbReference type="Pfam" id="PF12867">
    <property type="entry name" value="DinB_2"/>
    <property type="match status" value="1"/>
</dbReference>
<keyword evidence="3" id="KW-1185">Reference proteome</keyword>
<evidence type="ECO:0000313" key="3">
    <source>
        <dbReference type="Proteomes" id="UP000323454"/>
    </source>
</evidence>
<sequence length="169" mass="17592">MSQRAEQLAARLDEELSRMGEFVSGLTAAQLDAACKDPRGVTVRHVLDHLREGIDLLLTWSDSVTSGSPAGVDVPAPHTHAHSHDPANAAADVATTVAALREGGSAFVSTVRGLTDQQLDSSPPPTESLTNGSTPLHEIVAFIADDVAGHLTHLKEAVGAGARVHQDAT</sequence>
<dbReference type="EMBL" id="VUOB01000005">
    <property type="protein sequence ID" value="KAA2265771.1"/>
    <property type="molecule type" value="Genomic_DNA"/>
</dbReference>
<dbReference type="RefSeq" id="WP_149848056.1">
    <property type="nucleotide sequence ID" value="NZ_VUOB01000005.1"/>
</dbReference>
<proteinExistence type="predicted"/>
<dbReference type="Proteomes" id="UP000323454">
    <property type="component" value="Unassembled WGS sequence"/>
</dbReference>
<dbReference type="Gene3D" id="1.20.120.450">
    <property type="entry name" value="dinb family like domain"/>
    <property type="match status" value="1"/>
</dbReference>
<protein>
    <recommendedName>
        <fullName evidence="1">DinB-like domain-containing protein</fullName>
    </recommendedName>
</protein>
<evidence type="ECO:0000313" key="2">
    <source>
        <dbReference type="EMBL" id="KAA2265771.1"/>
    </source>
</evidence>
<gene>
    <name evidence="2" type="ORF">F0L68_04205</name>
</gene>
<dbReference type="AlphaFoldDB" id="A0A5B2XSC6"/>
<dbReference type="SUPFAM" id="SSF109854">
    <property type="entry name" value="DinB/YfiT-like putative metalloenzymes"/>
    <property type="match status" value="1"/>
</dbReference>
<reference evidence="2 3" key="1">
    <citation type="submission" date="2019-09" db="EMBL/GenBank/DDBJ databases">
        <title>Goodfellowia gen. nov., a new genus of the Pseudonocardineae related to Actinoalloteichus, containing Goodfellowia coeruleoviolacea gen. nov., comb. nov. gen. nov., comb. nov.</title>
        <authorList>
            <person name="Labeda D."/>
        </authorList>
    </citation>
    <scope>NUCLEOTIDE SEQUENCE [LARGE SCALE GENOMIC DNA]</scope>
    <source>
        <strain evidence="2 3">AN110305</strain>
    </source>
</reference>
<name>A0A5B2XSC6_9PSEU</name>
<reference evidence="2 3" key="2">
    <citation type="submission" date="2019-09" db="EMBL/GenBank/DDBJ databases">
        <authorList>
            <person name="Jin C."/>
        </authorList>
    </citation>
    <scope>NUCLEOTIDE SEQUENCE [LARGE SCALE GENOMIC DNA]</scope>
    <source>
        <strain evidence="2 3">AN110305</strain>
    </source>
</reference>
<comment type="caution">
    <text evidence="2">The sequence shown here is derived from an EMBL/GenBank/DDBJ whole genome shotgun (WGS) entry which is preliminary data.</text>
</comment>
<feature type="domain" description="DinB-like" evidence="1">
    <location>
        <begin position="12"/>
        <end position="152"/>
    </location>
</feature>